<comment type="subcellular location">
    <subcellularLocation>
        <location evidence="1">Membrane</location>
        <topology evidence="1">Multi-pass membrane protein</topology>
    </subcellularLocation>
</comment>
<evidence type="ECO:0000256" key="4">
    <source>
        <dbReference type="ARBA" id="ARBA00022989"/>
    </source>
</evidence>
<dbReference type="STRING" id="225164.V4BSM5"/>
<keyword evidence="3 6" id="KW-0812">Transmembrane</keyword>
<gene>
    <name evidence="7" type="ORF">LOTGIDRAFT_217156</name>
</gene>
<dbReference type="RefSeq" id="XP_009057306.1">
    <property type="nucleotide sequence ID" value="XM_009059058.1"/>
</dbReference>
<feature type="transmembrane region" description="Helical" evidence="6">
    <location>
        <begin position="117"/>
        <end position="135"/>
    </location>
</feature>
<organism evidence="7 8">
    <name type="scientific">Lottia gigantea</name>
    <name type="common">Giant owl limpet</name>
    <dbReference type="NCBI Taxonomy" id="225164"/>
    <lineage>
        <taxon>Eukaryota</taxon>
        <taxon>Metazoa</taxon>
        <taxon>Spiralia</taxon>
        <taxon>Lophotrochozoa</taxon>
        <taxon>Mollusca</taxon>
        <taxon>Gastropoda</taxon>
        <taxon>Patellogastropoda</taxon>
        <taxon>Lottioidea</taxon>
        <taxon>Lottiidae</taxon>
        <taxon>Lottia</taxon>
    </lineage>
</organism>
<reference evidence="7 8" key="1">
    <citation type="journal article" date="2013" name="Nature">
        <title>Insights into bilaterian evolution from three spiralian genomes.</title>
        <authorList>
            <person name="Simakov O."/>
            <person name="Marletaz F."/>
            <person name="Cho S.J."/>
            <person name="Edsinger-Gonzales E."/>
            <person name="Havlak P."/>
            <person name="Hellsten U."/>
            <person name="Kuo D.H."/>
            <person name="Larsson T."/>
            <person name="Lv J."/>
            <person name="Arendt D."/>
            <person name="Savage R."/>
            <person name="Osoegawa K."/>
            <person name="de Jong P."/>
            <person name="Grimwood J."/>
            <person name="Chapman J.A."/>
            <person name="Shapiro H."/>
            <person name="Aerts A."/>
            <person name="Otillar R.P."/>
            <person name="Terry A.Y."/>
            <person name="Boore J.L."/>
            <person name="Grigoriev I.V."/>
            <person name="Lindberg D.R."/>
            <person name="Seaver E.C."/>
            <person name="Weisblat D.A."/>
            <person name="Putnam N.H."/>
            <person name="Rokhsar D.S."/>
        </authorList>
    </citation>
    <scope>NUCLEOTIDE SEQUENCE [LARGE SCALE GENOMIC DNA]</scope>
</reference>
<evidence type="ECO:0000256" key="3">
    <source>
        <dbReference type="ARBA" id="ARBA00022692"/>
    </source>
</evidence>
<evidence type="ECO:0000256" key="6">
    <source>
        <dbReference type="SAM" id="Phobius"/>
    </source>
</evidence>
<keyword evidence="4 6" id="KW-1133">Transmembrane helix</keyword>
<feature type="transmembrane region" description="Helical" evidence="6">
    <location>
        <begin position="76"/>
        <end position="97"/>
    </location>
</feature>
<protein>
    <recommendedName>
        <fullName evidence="9">Transmembrane protein 229B</fullName>
    </recommendedName>
</protein>
<feature type="transmembrane region" description="Helical" evidence="6">
    <location>
        <begin position="12"/>
        <end position="33"/>
    </location>
</feature>
<dbReference type="OMA" id="DGWSNHR"/>
<dbReference type="AlphaFoldDB" id="V4BSM5"/>
<dbReference type="EMBL" id="KB202163">
    <property type="protein sequence ID" value="ESO91994.1"/>
    <property type="molecule type" value="Genomic_DNA"/>
</dbReference>
<dbReference type="GeneID" id="20246691"/>
<evidence type="ECO:0000256" key="1">
    <source>
        <dbReference type="ARBA" id="ARBA00004141"/>
    </source>
</evidence>
<comment type="similarity">
    <text evidence="2">Belongs to the TMEM229 family.</text>
</comment>
<dbReference type="PANTHER" id="PTHR31746:SF3">
    <property type="entry name" value="TRANSMEMBRANE PROTEIN 229B"/>
    <property type="match status" value="1"/>
</dbReference>
<dbReference type="KEGG" id="lgi:LOTGIDRAFT_217156"/>
<keyword evidence="5 6" id="KW-0472">Membrane</keyword>
<dbReference type="Pfam" id="PF06541">
    <property type="entry name" value="ABC_trans_CmpB"/>
    <property type="match status" value="1"/>
</dbReference>
<dbReference type="CTD" id="20246691"/>
<dbReference type="Proteomes" id="UP000030746">
    <property type="component" value="Unassembled WGS sequence"/>
</dbReference>
<evidence type="ECO:0000313" key="7">
    <source>
        <dbReference type="EMBL" id="ESO91994.1"/>
    </source>
</evidence>
<dbReference type="PANTHER" id="PTHR31746">
    <property type="entry name" value="TRANSMEMBRANE PROTEIN 229 FAMILY MEMBER"/>
    <property type="match status" value="1"/>
</dbReference>
<dbReference type="GO" id="GO:0016020">
    <property type="term" value="C:membrane"/>
    <property type="evidence" value="ECO:0007669"/>
    <property type="project" value="UniProtKB-SubCell"/>
</dbReference>
<sequence length="159" mass="18923">MDIVPLTGLERFYIYAIHGYVTEVTFTAIWEFVVNLNWKFTGITSIWSFPIYGLSVLVIEYLYLKLRDTIPVYIRALIYTIWAYMWEFSTGFVLKYFDACPWDYTQFDGDFMGLVTLEYAPFWYFGCIILEQVIIKNTRKLYFGAPIEQITVKNDRKKN</sequence>
<dbReference type="InterPro" id="IPR010540">
    <property type="entry name" value="CmpB_TMEM229"/>
</dbReference>
<dbReference type="OrthoDB" id="5946847at2759"/>
<name>V4BSM5_LOTGI</name>
<dbReference type="HOGENOM" id="CLU_102218_0_0_1"/>
<proteinExistence type="inferred from homology"/>
<feature type="transmembrane region" description="Helical" evidence="6">
    <location>
        <begin position="45"/>
        <end position="64"/>
    </location>
</feature>
<keyword evidence="8" id="KW-1185">Reference proteome</keyword>
<evidence type="ECO:0008006" key="9">
    <source>
        <dbReference type="Google" id="ProtNLM"/>
    </source>
</evidence>
<evidence type="ECO:0000256" key="2">
    <source>
        <dbReference type="ARBA" id="ARBA00006371"/>
    </source>
</evidence>
<evidence type="ECO:0000256" key="5">
    <source>
        <dbReference type="ARBA" id="ARBA00023136"/>
    </source>
</evidence>
<evidence type="ECO:0000313" key="8">
    <source>
        <dbReference type="Proteomes" id="UP000030746"/>
    </source>
</evidence>
<accession>V4BSM5</accession>